<evidence type="ECO:0000313" key="2">
    <source>
        <dbReference type="EMBL" id="ADT83201.1"/>
    </source>
</evidence>
<keyword evidence="1" id="KW-0812">Transmembrane</keyword>
<feature type="transmembrane region" description="Helical" evidence="1">
    <location>
        <begin position="60"/>
        <end position="82"/>
    </location>
</feature>
<dbReference type="AlphaFoldDB" id="F0LI47"/>
<dbReference type="Proteomes" id="UP000007478">
    <property type="component" value="Chromosome"/>
</dbReference>
<dbReference type="KEGG" id="tba:TERMP_00224"/>
<evidence type="ECO:0000313" key="3">
    <source>
        <dbReference type="Proteomes" id="UP000007478"/>
    </source>
</evidence>
<name>F0LI47_THEBM</name>
<gene>
    <name evidence="2" type="ordered locus">TERMP_00224</name>
</gene>
<keyword evidence="1" id="KW-0472">Membrane</keyword>
<protein>
    <submittedName>
        <fullName evidence="2">Uncharacterized protein</fullName>
    </submittedName>
</protein>
<dbReference type="EMBL" id="CP002372">
    <property type="protein sequence ID" value="ADT83201.1"/>
    <property type="molecule type" value="Genomic_DNA"/>
</dbReference>
<proteinExistence type="predicted"/>
<keyword evidence="1" id="KW-1133">Transmembrane helix</keyword>
<feature type="transmembrane region" description="Helical" evidence="1">
    <location>
        <begin position="32"/>
        <end position="48"/>
    </location>
</feature>
<evidence type="ECO:0000256" key="1">
    <source>
        <dbReference type="SAM" id="Phobius"/>
    </source>
</evidence>
<sequence length="118" mass="13142">MFSIMAGGFYALAILIENPKDKKEADEDFKRCLIILLGIIGGSMLLYSDPEALMKVMEDSAWVVKLASVASLIATVATVISYHRLKRFEQEEMLEKLAEKMGEKLGESRVKGLKAKET</sequence>
<organism evidence="2 3">
    <name type="scientific">Thermococcus barophilus (strain DSM 11836 / MP)</name>
    <dbReference type="NCBI Taxonomy" id="391623"/>
    <lineage>
        <taxon>Archaea</taxon>
        <taxon>Methanobacteriati</taxon>
        <taxon>Methanobacteriota</taxon>
        <taxon>Thermococci</taxon>
        <taxon>Thermococcales</taxon>
        <taxon>Thermococcaceae</taxon>
        <taxon>Thermococcus</taxon>
    </lineage>
</organism>
<reference evidence="2 3" key="1">
    <citation type="journal article" date="2011" name="J. Bacteriol.">
        <title>Complete genome sequence of the hyperthermophilic, piezophilic, heterotrophic, and carboxydotrophic archaeon Thermococcus barophilus MP.</title>
        <authorList>
            <person name="Vannier P."/>
            <person name="Marteinsson V.T."/>
            <person name="Fridjonsson O.H."/>
            <person name="Oger P."/>
            <person name="Jebbar M."/>
        </authorList>
    </citation>
    <scope>NUCLEOTIDE SEQUENCE [LARGE SCALE GENOMIC DNA]</scope>
    <source>
        <strain evidence="3">DSM 11836 / MP</strain>
    </source>
</reference>
<accession>F0LI47</accession>
<keyword evidence="3" id="KW-1185">Reference proteome</keyword>
<dbReference type="HOGENOM" id="CLU_2067925_0_0_2"/>
<dbReference type="PATRIC" id="fig|391623.17.peg.224"/>
<dbReference type="eggNOG" id="arCOG12884">
    <property type="taxonomic scope" value="Archaea"/>
</dbReference>